<proteinExistence type="predicted"/>
<name>A0A679IMI1_9ENTE</name>
<dbReference type="Proteomes" id="UP000502998">
    <property type="component" value="Chromosome"/>
</dbReference>
<keyword evidence="3" id="KW-1185">Reference proteome</keyword>
<evidence type="ECO:0000313" key="2">
    <source>
        <dbReference type="EMBL" id="BCA84974.1"/>
    </source>
</evidence>
<dbReference type="AlphaFoldDB" id="A0A679IMI1"/>
<keyword evidence="2" id="KW-0808">Transferase</keyword>
<gene>
    <name evidence="2" type="ORF">EsVE80_04970</name>
</gene>
<reference evidence="2 3" key="1">
    <citation type="submission" date="2020-02" db="EMBL/GenBank/DDBJ databases">
        <title>Characterization of vanA genotype vancomycin-resistant Enterococcus saigonensis VE80.</title>
        <authorList>
            <person name="Harada T."/>
            <person name="Motooka D."/>
            <person name="Nakamura S."/>
            <person name="Yamamoto Y."/>
            <person name="Kawahara R."/>
            <person name="Kawatsu K."/>
        </authorList>
    </citation>
    <scope>NUCLEOTIDE SEQUENCE [LARGE SCALE GENOMIC DNA]</scope>
    <source>
        <strain evidence="2 3">VE80</strain>
    </source>
</reference>
<dbReference type="GO" id="GO:0016301">
    <property type="term" value="F:kinase activity"/>
    <property type="evidence" value="ECO:0007669"/>
    <property type="project" value="UniProtKB-KW"/>
</dbReference>
<evidence type="ECO:0000313" key="3">
    <source>
        <dbReference type="Proteomes" id="UP000502998"/>
    </source>
</evidence>
<dbReference type="RefSeq" id="WP_173102340.1">
    <property type="nucleotide sequence ID" value="NZ_AP022822.1"/>
</dbReference>
<evidence type="ECO:0000259" key="1">
    <source>
        <dbReference type="Pfam" id="PF13185"/>
    </source>
</evidence>
<dbReference type="Pfam" id="PF13185">
    <property type="entry name" value="GAF_2"/>
    <property type="match status" value="1"/>
</dbReference>
<dbReference type="Gene3D" id="3.30.450.40">
    <property type="match status" value="1"/>
</dbReference>
<dbReference type="SUPFAM" id="SSF55781">
    <property type="entry name" value="GAF domain-like"/>
    <property type="match status" value="1"/>
</dbReference>
<protein>
    <submittedName>
        <fullName evidence="2">Histidine kinase</fullName>
    </submittedName>
</protein>
<organism evidence="2 3">
    <name type="scientific">Enterococcus saigonensis</name>
    <dbReference type="NCBI Taxonomy" id="1805431"/>
    <lineage>
        <taxon>Bacteria</taxon>
        <taxon>Bacillati</taxon>
        <taxon>Bacillota</taxon>
        <taxon>Bacilli</taxon>
        <taxon>Lactobacillales</taxon>
        <taxon>Enterococcaceae</taxon>
        <taxon>Enterococcus</taxon>
    </lineage>
</organism>
<accession>A0A679IMI1</accession>
<sequence length="145" mass="16285">MKNIENWLYERRRGWACDFVGIAVNCAPDDVPQIIRWRYVSGNQSDAYQKIRLKVGRGIAGMVWKTGRPQADEAIFSQPDKLLEYPIARVESLDSMLAVPITVENKVIGILAIGFRHTHSFTEEELTNVSTAAEKLAPTLKGLVI</sequence>
<dbReference type="InterPro" id="IPR003018">
    <property type="entry name" value="GAF"/>
</dbReference>
<keyword evidence="2" id="KW-0418">Kinase</keyword>
<dbReference type="InterPro" id="IPR029016">
    <property type="entry name" value="GAF-like_dom_sf"/>
</dbReference>
<dbReference type="KEGG" id="esg:EsVE80_04970"/>
<feature type="domain" description="GAF" evidence="1">
    <location>
        <begin position="30"/>
        <end position="137"/>
    </location>
</feature>
<dbReference type="EMBL" id="AP022822">
    <property type="protein sequence ID" value="BCA84974.1"/>
    <property type="molecule type" value="Genomic_DNA"/>
</dbReference>